<dbReference type="Proteomes" id="UP000218287">
    <property type="component" value="Chromosome"/>
</dbReference>
<dbReference type="OrthoDB" id="9813214at2"/>
<protein>
    <submittedName>
        <fullName evidence="2">Group 1 glycosyl transferase</fullName>
    </submittedName>
</protein>
<dbReference type="Pfam" id="PF13524">
    <property type="entry name" value="Glyco_trans_1_2"/>
    <property type="match status" value="1"/>
</dbReference>
<accession>A0A1Z4GLZ3</accession>
<name>A0A1Z4GLZ3_9CYAN</name>
<dbReference type="AlphaFoldDB" id="A0A1Z4GLZ3"/>
<gene>
    <name evidence="2" type="ORF">NIES21_43820</name>
</gene>
<dbReference type="Gene3D" id="3.40.50.2000">
    <property type="entry name" value="Glycogen Phosphorylase B"/>
    <property type="match status" value="1"/>
</dbReference>
<keyword evidence="3" id="KW-1185">Reference proteome</keyword>
<evidence type="ECO:0000259" key="1">
    <source>
        <dbReference type="Pfam" id="PF13524"/>
    </source>
</evidence>
<evidence type="ECO:0000313" key="2">
    <source>
        <dbReference type="EMBL" id="BAY18535.1"/>
    </source>
</evidence>
<feature type="domain" description="Spore protein YkvP/CgeB glycosyl transferase-like" evidence="1">
    <location>
        <begin position="246"/>
        <end position="399"/>
    </location>
</feature>
<dbReference type="SUPFAM" id="SSF53756">
    <property type="entry name" value="UDP-Glycosyltransferase/glycogen phosphorylase"/>
    <property type="match status" value="1"/>
</dbReference>
<dbReference type="GO" id="GO:0016740">
    <property type="term" value="F:transferase activity"/>
    <property type="evidence" value="ECO:0007669"/>
    <property type="project" value="UniProtKB-KW"/>
</dbReference>
<dbReference type="InterPro" id="IPR055259">
    <property type="entry name" value="YkvP/CgeB_Glyco_trans-like"/>
</dbReference>
<keyword evidence="2" id="KW-0808">Transferase</keyword>
<organism evidence="2 3">
    <name type="scientific">Anabaenopsis circularis NIES-21</name>
    <dbReference type="NCBI Taxonomy" id="1085406"/>
    <lineage>
        <taxon>Bacteria</taxon>
        <taxon>Bacillati</taxon>
        <taxon>Cyanobacteriota</taxon>
        <taxon>Cyanophyceae</taxon>
        <taxon>Nostocales</taxon>
        <taxon>Nodulariaceae</taxon>
        <taxon>Anabaenopsis</taxon>
    </lineage>
</organism>
<reference evidence="2 3" key="1">
    <citation type="submission" date="2017-06" db="EMBL/GenBank/DDBJ databases">
        <title>Genome sequencing of cyanobaciteial culture collection at National Institute for Environmental Studies (NIES).</title>
        <authorList>
            <person name="Hirose Y."/>
            <person name="Shimura Y."/>
            <person name="Fujisawa T."/>
            <person name="Nakamura Y."/>
            <person name="Kawachi M."/>
        </authorList>
    </citation>
    <scope>NUCLEOTIDE SEQUENCE [LARGE SCALE GENOMIC DNA]</scope>
    <source>
        <strain evidence="2 3">NIES-21</strain>
    </source>
</reference>
<dbReference type="EMBL" id="AP018174">
    <property type="protein sequence ID" value="BAY18535.1"/>
    <property type="molecule type" value="Genomic_DNA"/>
</dbReference>
<proteinExistence type="predicted"/>
<evidence type="ECO:0000313" key="3">
    <source>
        <dbReference type="Proteomes" id="UP000218287"/>
    </source>
</evidence>
<sequence length="416" mass="47368">MAKFLILIGAHLCTAPRPQKEAEALTNAGHDVIVGGCWFDPDLVERDRLIMVNKKWRFVPMIDFRPSKKFKNLLIRLQGRLAREKFQRFGIFSPELLGYGAEAMLKFALKTRADLTIVHSEAGLWVGNQLLDRGFRVGVDFEDWFSEDLLPEAQISRPITQLKRLESLLVKECSYCLTTSHALAEALAKAYNAPKPTVIYNVFPWEERSQIDHQKRDRKNLKLPSVHWFSQTIGTGRGLETLFQALPQITIPLEIHLRGNYPESSRQWLEPLIPDEWRDRLFIHPTVPNSELLSRIAEHDIGLALECNHITSRNLTVTNKLFQYLQAGLAVVASDTMGQQEIFTEFPHIGQLIPSESPKALAQALEDLLITPEKLVKAKLSALQATQEKLNFEFQIKQILYIASQSMNPVKTKISV</sequence>